<gene>
    <name evidence="13" type="ORF">ACFOEE_05670</name>
</gene>
<evidence type="ECO:0000256" key="1">
    <source>
        <dbReference type="ARBA" id="ARBA00004141"/>
    </source>
</evidence>
<dbReference type="PANTHER" id="PTHR43840">
    <property type="entry name" value="MITOCHONDRIAL METAL TRANSPORTER 1-RELATED"/>
    <property type="match status" value="1"/>
</dbReference>
<evidence type="ECO:0000256" key="9">
    <source>
        <dbReference type="ARBA" id="ARBA00023136"/>
    </source>
</evidence>
<organism evidence="13 14">
    <name type="scientific">Pseudoalteromonas fenneropenaei</name>
    <dbReference type="NCBI Taxonomy" id="1737459"/>
    <lineage>
        <taxon>Bacteria</taxon>
        <taxon>Pseudomonadati</taxon>
        <taxon>Pseudomonadota</taxon>
        <taxon>Gammaproteobacteria</taxon>
        <taxon>Alteromonadales</taxon>
        <taxon>Pseudoalteromonadaceae</taxon>
        <taxon>Pseudoalteromonas</taxon>
    </lineage>
</organism>
<feature type="domain" description="Cation efflux protein cytoplasmic" evidence="12">
    <location>
        <begin position="210"/>
        <end position="287"/>
    </location>
</feature>
<feature type="transmembrane region" description="Helical" evidence="10">
    <location>
        <begin position="181"/>
        <end position="198"/>
    </location>
</feature>
<evidence type="ECO:0000256" key="5">
    <source>
        <dbReference type="ARBA" id="ARBA00022496"/>
    </source>
</evidence>
<dbReference type="Gene3D" id="3.30.70.1350">
    <property type="entry name" value="Cation efflux protein, cytoplasmic domain"/>
    <property type="match status" value="1"/>
</dbReference>
<dbReference type="Proteomes" id="UP001595453">
    <property type="component" value="Unassembled WGS sequence"/>
</dbReference>
<evidence type="ECO:0000259" key="11">
    <source>
        <dbReference type="Pfam" id="PF01545"/>
    </source>
</evidence>
<dbReference type="InterPro" id="IPR002524">
    <property type="entry name" value="Cation_efflux"/>
</dbReference>
<proteinExistence type="inferred from homology"/>
<dbReference type="Pfam" id="PF16916">
    <property type="entry name" value="ZT_dimer"/>
    <property type="match status" value="1"/>
</dbReference>
<keyword evidence="3" id="KW-0813">Transport</keyword>
<evidence type="ECO:0000256" key="3">
    <source>
        <dbReference type="ARBA" id="ARBA00022448"/>
    </source>
</evidence>
<evidence type="ECO:0000256" key="6">
    <source>
        <dbReference type="ARBA" id="ARBA00022692"/>
    </source>
</evidence>
<keyword evidence="7" id="KW-0406">Ion transport</keyword>
<keyword evidence="5" id="KW-0408">Iron</keyword>
<evidence type="ECO:0000256" key="10">
    <source>
        <dbReference type="SAM" id="Phobius"/>
    </source>
</evidence>
<dbReference type="EMBL" id="JBHRSD010000010">
    <property type="protein sequence ID" value="MFC3031999.1"/>
    <property type="molecule type" value="Genomic_DNA"/>
</dbReference>
<dbReference type="Pfam" id="PF01545">
    <property type="entry name" value="Cation_efflux"/>
    <property type="match status" value="1"/>
</dbReference>
<dbReference type="NCBIfam" id="TIGR01297">
    <property type="entry name" value="CDF"/>
    <property type="match status" value="1"/>
</dbReference>
<name>A0ABV7CHD5_9GAMM</name>
<dbReference type="InterPro" id="IPR036837">
    <property type="entry name" value="Cation_efflux_CTD_sf"/>
</dbReference>
<feature type="domain" description="Cation efflux protein transmembrane" evidence="11">
    <location>
        <begin position="14"/>
        <end position="206"/>
    </location>
</feature>
<evidence type="ECO:0000256" key="7">
    <source>
        <dbReference type="ARBA" id="ARBA00022906"/>
    </source>
</evidence>
<keyword evidence="6 10" id="KW-0812">Transmembrane</keyword>
<dbReference type="InterPro" id="IPR027470">
    <property type="entry name" value="Cation_efflux_CTD"/>
</dbReference>
<evidence type="ECO:0000313" key="13">
    <source>
        <dbReference type="EMBL" id="MFC3031999.1"/>
    </source>
</evidence>
<keyword evidence="4" id="KW-1003">Cell membrane</keyword>
<evidence type="ECO:0000313" key="14">
    <source>
        <dbReference type="Proteomes" id="UP001595453"/>
    </source>
</evidence>
<dbReference type="InterPro" id="IPR058533">
    <property type="entry name" value="Cation_efflux_TM"/>
</dbReference>
<keyword evidence="7" id="KW-0864">Zinc transport</keyword>
<dbReference type="PANTHER" id="PTHR43840:SF41">
    <property type="entry name" value="CATION-EFFLUX PUMP FIEF"/>
    <property type="match status" value="1"/>
</dbReference>
<keyword evidence="9 10" id="KW-0472">Membrane</keyword>
<reference evidence="14" key="1">
    <citation type="journal article" date="2019" name="Int. J. Syst. Evol. Microbiol.">
        <title>The Global Catalogue of Microorganisms (GCM) 10K type strain sequencing project: providing services to taxonomists for standard genome sequencing and annotation.</title>
        <authorList>
            <consortium name="The Broad Institute Genomics Platform"/>
            <consortium name="The Broad Institute Genome Sequencing Center for Infectious Disease"/>
            <person name="Wu L."/>
            <person name="Ma J."/>
        </authorList>
    </citation>
    <scope>NUCLEOTIDE SEQUENCE [LARGE SCALE GENOMIC DNA]</scope>
    <source>
        <strain evidence="14">KCTC 42730</strain>
    </source>
</reference>
<evidence type="ECO:0000256" key="4">
    <source>
        <dbReference type="ARBA" id="ARBA00022475"/>
    </source>
</evidence>
<dbReference type="SUPFAM" id="SSF161111">
    <property type="entry name" value="Cation efflux protein transmembrane domain-like"/>
    <property type="match status" value="1"/>
</dbReference>
<dbReference type="InterPro" id="IPR027469">
    <property type="entry name" value="Cation_efflux_TMD_sf"/>
</dbReference>
<feature type="transmembrane region" description="Helical" evidence="10">
    <location>
        <begin position="7"/>
        <end position="26"/>
    </location>
</feature>
<dbReference type="Gene3D" id="1.20.1510.10">
    <property type="entry name" value="Cation efflux protein transmembrane domain"/>
    <property type="match status" value="1"/>
</dbReference>
<feature type="transmembrane region" description="Helical" evidence="10">
    <location>
        <begin position="46"/>
        <end position="64"/>
    </location>
</feature>
<dbReference type="InterPro" id="IPR050291">
    <property type="entry name" value="CDF_Transporter"/>
</dbReference>
<feature type="transmembrane region" description="Helical" evidence="10">
    <location>
        <begin position="114"/>
        <end position="138"/>
    </location>
</feature>
<comment type="similarity">
    <text evidence="2">Belongs to the cation diffusion facilitator (CDF) transporter (TC 2.A.4) family. FieF subfamily.</text>
</comment>
<comment type="caution">
    <text evidence="13">The sequence shown here is derived from an EMBL/GenBank/DDBJ whole genome shotgun (WGS) entry which is preliminary data.</text>
</comment>
<protein>
    <submittedName>
        <fullName evidence="13">Cation diffusion facilitator family transporter</fullName>
    </submittedName>
</protein>
<evidence type="ECO:0000256" key="8">
    <source>
        <dbReference type="ARBA" id="ARBA00022989"/>
    </source>
</evidence>
<evidence type="ECO:0000256" key="2">
    <source>
        <dbReference type="ARBA" id="ARBA00010212"/>
    </source>
</evidence>
<keyword evidence="14" id="KW-1185">Reference proteome</keyword>
<comment type="subcellular location">
    <subcellularLocation>
        <location evidence="1">Membrane</location>
        <topology evidence="1">Multi-pass membrane protein</topology>
    </subcellularLocation>
</comment>
<keyword evidence="5" id="KW-0410">Iron transport</keyword>
<keyword evidence="7" id="KW-0862">Zinc</keyword>
<accession>A0ABV7CHD5</accession>
<feature type="transmembrane region" description="Helical" evidence="10">
    <location>
        <begin position="84"/>
        <end position="102"/>
    </location>
</feature>
<keyword evidence="8 10" id="KW-1133">Transmembrane helix</keyword>
<evidence type="ECO:0000259" key="12">
    <source>
        <dbReference type="Pfam" id="PF16916"/>
    </source>
</evidence>
<sequence length="297" mass="32060">MSSEYRFYVRLAGIVTLVLVSLMIAAKTWAWLVSGSAAMLGSLTDSLLDISASMMSFMILGYALQPADDDHRFGHGKAEALAGLGQAAFIAGSACLLSFHGIERLYNPTPVTHSGIAIGVSIFAVVCTLLLVAVQFYVVKRTKSIAIKADSLHYKGDLLLNLAVLAAVLLSDYGLVYADAIFAILVAGYLLSNGWGIARESADHLMDKELPAEEQTQILNLATAHPEVLGVHELRTRQSGKMKFVQLHLELPAELPLSQAHRITEEVMRTISAAFPLGIDLLIHQDPVVSVKHSLAK</sequence>
<dbReference type="SUPFAM" id="SSF160240">
    <property type="entry name" value="Cation efflux protein cytoplasmic domain-like"/>
    <property type="match status" value="1"/>
</dbReference>
<feature type="transmembrane region" description="Helical" evidence="10">
    <location>
        <begin position="158"/>
        <end position="175"/>
    </location>
</feature>
<dbReference type="RefSeq" id="WP_377121794.1">
    <property type="nucleotide sequence ID" value="NZ_JBHRSD010000010.1"/>
</dbReference>